<comment type="similarity">
    <text evidence="2 6">Belongs to the pseudouridine synthase RluA family.</text>
</comment>
<evidence type="ECO:0000256" key="3">
    <source>
        <dbReference type="ARBA" id="ARBA00023235"/>
    </source>
</evidence>
<dbReference type="PANTHER" id="PTHR21600">
    <property type="entry name" value="MITOCHONDRIAL RNA PSEUDOURIDINE SYNTHASE"/>
    <property type="match status" value="1"/>
</dbReference>
<dbReference type="Proteomes" id="UP000824247">
    <property type="component" value="Unassembled WGS sequence"/>
</dbReference>
<dbReference type="SUPFAM" id="SSF55174">
    <property type="entry name" value="Alpha-L RNA-binding motif"/>
    <property type="match status" value="1"/>
</dbReference>
<dbReference type="CDD" id="cd00165">
    <property type="entry name" value="S4"/>
    <property type="match status" value="1"/>
</dbReference>
<dbReference type="InterPro" id="IPR006145">
    <property type="entry name" value="PsdUridine_synth_RsuA/RluA"/>
</dbReference>
<dbReference type="Pfam" id="PF00849">
    <property type="entry name" value="PseudoU_synth_2"/>
    <property type="match status" value="1"/>
</dbReference>
<comment type="caution">
    <text evidence="8">The sequence shown here is derived from an EMBL/GenBank/DDBJ whole genome shotgun (WGS) entry which is preliminary data.</text>
</comment>
<dbReference type="CDD" id="cd02869">
    <property type="entry name" value="PseudoU_synth_RluA_like"/>
    <property type="match status" value="1"/>
</dbReference>
<evidence type="ECO:0000256" key="1">
    <source>
        <dbReference type="ARBA" id="ARBA00000073"/>
    </source>
</evidence>
<proteinExistence type="inferred from homology"/>
<reference evidence="8" key="2">
    <citation type="submission" date="2021-04" db="EMBL/GenBank/DDBJ databases">
        <authorList>
            <person name="Gilroy R."/>
        </authorList>
    </citation>
    <scope>NUCLEOTIDE SEQUENCE</scope>
    <source>
        <strain evidence="8">A5-1222</strain>
    </source>
</reference>
<protein>
    <recommendedName>
        <fullName evidence="6">Pseudouridine synthase</fullName>
        <ecNumber evidence="6">5.4.99.-</ecNumber>
    </recommendedName>
</protein>
<dbReference type="InterPro" id="IPR036986">
    <property type="entry name" value="S4_RNA-bd_sf"/>
</dbReference>
<reference evidence="8" key="1">
    <citation type="journal article" date="2021" name="PeerJ">
        <title>Extensive microbial diversity within the chicken gut microbiome revealed by metagenomics and culture.</title>
        <authorList>
            <person name="Gilroy R."/>
            <person name="Ravi A."/>
            <person name="Getino M."/>
            <person name="Pursley I."/>
            <person name="Horton D.L."/>
            <person name="Alikhan N.F."/>
            <person name="Baker D."/>
            <person name="Gharbi K."/>
            <person name="Hall N."/>
            <person name="Watson M."/>
            <person name="Adriaenssens E.M."/>
            <person name="Foster-Nyarko E."/>
            <person name="Jarju S."/>
            <person name="Secka A."/>
            <person name="Antonio M."/>
            <person name="Oren A."/>
            <person name="Chaudhuri R.R."/>
            <person name="La Ragione R."/>
            <person name="Hildebrand F."/>
            <person name="Pallen M.J."/>
        </authorList>
    </citation>
    <scope>NUCLEOTIDE SEQUENCE</scope>
    <source>
        <strain evidence="8">A5-1222</strain>
    </source>
</reference>
<keyword evidence="3 6" id="KW-0413">Isomerase</keyword>
<evidence type="ECO:0000256" key="4">
    <source>
        <dbReference type="PIRSR" id="PIRSR606225-1"/>
    </source>
</evidence>
<dbReference type="AlphaFoldDB" id="A0A9E2KWI6"/>
<dbReference type="Gene3D" id="3.30.2350.10">
    <property type="entry name" value="Pseudouridine synthase"/>
    <property type="match status" value="1"/>
</dbReference>
<evidence type="ECO:0000256" key="2">
    <source>
        <dbReference type="ARBA" id="ARBA00010876"/>
    </source>
</evidence>
<dbReference type="GO" id="GO:0140098">
    <property type="term" value="F:catalytic activity, acting on RNA"/>
    <property type="evidence" value="ECO:0007669"/>
    <property type="project" value="UniProtKB-ARBA"/>
</dbReference>
<evidence type="ECO:0000313" key="8">
    <source>
        <dbReference type="EMBL" id="MBU3831061.1"/>
    </source>
</evidence>
<dbReference type="PROSITE" id="PS50889">
    <property type="entry name" value="S4"/>
    <property type="match status" value="1"/>
</dbReference>
<evidence type="ECO:0000259" key="7">
    <source>
        <dbReference type="Pfam" id="PF00849"/>
    </source>
</evidence>
<sequence>MSNIKIKVAQNTDLRLDKYIVENTNLSRNKVKFLFDNGFIFLNNKKTNKLSQSLKINDEINITIQDNDKQKEIDPISLVKPINLPLEIVFEDDEILIINKPSGLLVYPTKHNENDTLAHRLANYFIDKNIFLDAIDYRFGIVHRLDKDTSGLLIIAKNPDIFNILKEMMKNNLIKRKYIAIVNNCFNPKDFLFKINVPIGRVYDNELRMRANATKDSKDAITIVNVIKNINNKFAIVECELITGRTHQIRVHMQYINHPVYNDPIYGIDKKTTKYNQYLYCANISFYHPILNDLINISLDYPKEFQDFIKNQGE</sequence>
<dbReference type="InterPro" id="IPR050188">
    <property type="entry name" value="RluA_PseudoU_synthase"/>
</dbReference>
<dbReference type="PANTHER" id="PTHR21600:SF44">
    <property type="entry name" value="RIBOSOMAL LARGE SUBUNIT PSEUDOURIDINE SYNTHASE D"/>
    <property type="match status" value="1"/>
</dbReference>
<organism evidence="8 9">
    <name type="scientific">Candidatus Ureaplasma intestinipullorum</name>
    <dbReference type="NCBI Taxonomy" id="2838770"/>
    <lineage>
        <taxon>Bacteria</taxon>
        <taxon>Bacillati</taxon>
        <taxon>Mycoplasmatota</taxon>
        <taxon>Mycoplasmoidales</taxon>
        <taxon>Mycoplasmoidaceae</taxon>
        <taxon>Ureaplasma</taxon>
    </lineage>
</organism>
<dbReference type="PROSITE" id="PS01129">
    <property type="entry name" value="PSI_RLU"/>
    <property type="match status" value="1"/>
</dbReference>
<evidence type="ECO:0000256" key="6">
    <source>
        <dbReference type="RuleBase" id="RU362028"/>
    </source>
</evidence>
<feature type="domain" description="Pseudouridine synthase RsuA/RluA-like" evidence="7">
    <location>
        <begin position="95"/>
        <end position="254"/>
    </location>
</feature>
<dbReference type="GO" id="GO:0000455">
    <property type="term" value="P:enzyme-directed rRNA pseudouridine synthesis"/>
    <property type="evidence" value="ECO:0007669"/>
    <property type="project" value="TreeGrafter"/>
</dbReference>
<dbReference type="GO" id="GO:0009982">
    <property type="term" value="F:pseudouridine synthase activity"/>
    <property type="evidence" value="ECO:0007669"/>
    <property type="project" value="InterPro"/>
</dbReference>
<dbReference type="Gene3D" id="3.10.290.10">
    <property type="entry name" value="RNA-binding S4 domain"/>
    <property type="match status" value="1"/>
</dbReference>
<evidence type="ECO:0000313" key="9">
    <source>
        <dbReference type="Proteomes" id="UP000824247"/>
    </source>
</evidence>
<name>A0A9E2KWI6_9BACT</name>
<dbReference type="GO" id="GO:0003723">
    <property type="term" value="F:RNA binding"/>
    <property type="evidence" value="ECO:0007669"/>
    <property type="project" value="UniProtKB-KW"/>
</dbReference>
<dbReference type="InterPro" id="IPR020103">
    <property type="entry name" value="PsdUridine_synth_cat_dom_sf"/>
</dbReference>
<comment type="catalytic activity">
    <reaction evidence="1 6">
        <text>a uridine in RNA = a pseudouridine in RNA</text>
        <dbReference type="Rhea" id="RHEA:48348"/>
        <dbReference type="Rhea" id="RHEA-COMP:12068"/>
        <dbReference type="Rhea" id="RHEA-COMP:12069"/>
        <dbReference type="ChEBI" id="CHEBI:65314"/>
        <dbReference type="ChEBI" id="CHEBI:65315"/>
    </reaction>
</comment>
<accession>A0A9E2KWI6</accession>
<evidence type="ECO:0000256" key="5">
    <source>
        <dbReference type="PROSITE-ProRule" id="PRU00182"/>
    </source>
</evidence>
<comment type="function">
    <text evidence="6">Responsible for synthesis of pseudouridine from uracil.</text>
</comment>
<feature type="active site" evidence="4">
    <location>
        <position position="146"/>
    </location>
</feature>
<dbReference type="EMBL" id="JAHLFM010000043">
    <property type="protein sequence ID" value="MBU3831061.1"/>
    <property type="molecule type" value="Genomic_DNA"/>
</dbReference>
<dbReference type="EC" id="5.4.99.-" evidence="6"/>
<keyword evidence="5" id="KW-0694">RNA-binding</keyword>
<dbReference type="InterPro" id="IPR006224">
    <property type="entry name" value="PsdUridine_synth_RluA-like_CS"/>
</dbReference>
<dbReference type="InterPro" id="IPR006225">
    <property type="entry name" value="PsdUridine_synth_RluC/D"/>
</dbReference>
<gene>
    <name evidence="8" type="ORF">H9897_02810</name>
</gene>
<dbReference type="SUPFAM" id="SSF55120">
    <property type="entry name" value="Pseudouridine synthase"/>
    <property type="match status" value="1"/>
</dbReference>
<dbReference type="NCBIfam" id="TIGR00005">
    <property type="entry name" value="rluA_subfam"/>
    <property type="match status" value="1"/>
</dbReference>